<dbReference type="Proteomes" id="UP001055219">
    <property type="component" value="Unassembled WGS sequence"/>
</dbReference>
<feature type="signal peptide" evidence="2">
    <location>
        <begin position="1"/>
        <end position="29"/>
    </location>
</feature>
<name>A0A9P9Y571_9HYPO</name>
<feature type="chain" id="PRO_5040200256" evidence="2">
    <location>
        <begin position="30"/>
        <end position="1229"/>
    </location>
</feature>
<organism evidence="6 7">
    <name type="scientific">Emericellopsis cladophorae</name>
    <dbReference type="NCBI Taxonomy" id="2686198"/>
    <lineage>
        <taxon>Eukaryota</taxon>
        <taxon>Fungi</taxon>
        <taxon>Dikarya</taxon>
        <taxon>Ascomycota</taxon>
        <taxon>Pezizomycotina</taxon>
        <taxon>Sordariomycetes</taxon>
        <taxon>Hypocreomycetidae</taxon>
        <taxon>Hypocreales</taxon>
        <taxon>Bionectriaceae</taxon>
        <taxon>Emericellopsis</taxon>
    </lineage>
</organism>
<feature type="domain" description="Rax2-like second" evidence="4">
    <location>
        <begin position="229"/>
        <end position="373"/>
    </location>
</feature>
<keyword evidence="1" id="KW-0472">Membrane</keyword>
<dbReference type="InterPro" id="IPR048266">
    <property type="entry name" value="Rax2-like_second"/>
</dbReference>
<dbReference type="InterPro" id="IPR015915">
    <property type="entry name" value="Kelch-typ_b-propeller"/>
</dbReference>
<proteinExistence type="predicted"/>
<feature type="domain" description="Rax2-like third" evidence="5">
    <location>
        <begin position="384"/>
        <end position="542"/>
    </location>
</feature>
<dbReference type="GeneID" id="75828152"/>
<accession>A0A9P9Y571</accession>
<dbReference type="AlphaFoldDB" id="A0A9P9Y571"/>
<dbReference type="InterPro" id="IPR011047">
    <property type="entry name" value="Quinoprotein_ADH-like_sf"/>
</dbReference>
<comment type="caution">
    <text evidence="6">The sequence shown here is derived from an EMBL/GenBank/DDBJ whole genome shotgun (WGS) entry which is preliminary data.</text>
</comment>
<dbReference type="InterPro" id="IPR048265">
    <property type="entry name" value="Rax2-like_third"/>
</dbReference>
<dbReference type="SUPFAM" id="SSF50965">
    <property type="entry name" value="Galactose oxidase, central domain"/>
    <property type="match status" value="2"/>
</dbReference>
<feature type="domain" description="Rax2-like C-terminal" evidence="3">
    <location>
        <begin position="901"/>
        <end position="1150"/>
    </location>
</feature>
<dbReference type="Pfam" id="PF20842">
    <property type="entry name" value="Rax2_2"/>
    <property type="match status" value="1"/>
</dbReference>
<reference evidence="6" key="1">
    <citation type="journal article" date="2021" name="J Fungi (Basel)">
        <title>Genomic and Metabolomic Analyses of the Marine Fungus Emericellopsis cladophorae: Insights into Saltwater Adaptability Mechanisms and Its Biosynthetic Potential.</title>
        <authorList>
            <person name="Goncalves M.F.M."/>
            <person name="Hilario S."/>
            <person name="Van de Peer Y."/>
            <person name="Esteves A.C."/>
            <person name="Alves A."/>
        </authorList>
    </citation>
    <scope>NUCLEOTIDE SEQUENCE</scope>
    <source>
        <strain evidence="6">MUM 19.33</strain>
    </source>
</reference>
<dbReference type="OrthoDB" id="2503993at2759"/>
<keyword evidence="1" id="KW-1133">Transmembrane helix</keyword>
<dbReference type="EMBL" id="JAGIXG020000006">
    <property type="protein sequence ID" value="KAI6783759.1"/>
    <property type="molecule type" value="Genomic_DNA"/>
</dbReference>
<dbReference type="SUPFAM" id="SSF50998">
    <property type="entry name" value="Quinoprotein alcohol dehydrogenase-like"/>
    <property type="match status" value="1"/>
</dbReference>
<evidence type="ECO:0000256" key="2">
    <source>
        <dbReference type="SAM" id="SignalP"/>
    </source>
</evidence>
<evidence type="ECO:0000313" key="6">
    <source>
        <dbReference type="EMBL" id="KAI6783759.1"/>
    </source>
</evidence>
<evidence type="ECO:0000313" key="7">
    <source>
        <dbReference type="Proteomes" id="UP001055219"/>
    </source>
</evidence>
<evidence type="ECO:0000259" key="4">
    <source>
        <dbReference type="Pfam" id="PF20842"/>
    </source>
</evidence>
<keyword evidence="1" id="KW-0812">Transmembrane</keyword>
<evidence type="ECO:0000259" key="5">
    <source>
        <dbReference type="Pfam" id="PF20843"/>
    </source>
</evidence>
<evidence type="ECO:0000256" key="1">
    <source>
        <dbReference type="SAM" id="Phobius"/>
    </source>
</evidence>
<keyword evidence="7" id="KW-1185">Reference proteome</keyword>
<dbReference type="GO" id="GO:1902929">
    <property type="term" value="C:plasma membrane of growing cell tip"/>
    <property type="evidence" value="ECO:0007669"/>
    <property type="project" value="TreeGrafter"/>
</dbReference>
<dbReference type="InterPro" id="IPR011043">
    <property type="entry name" value="Gal_Oxase/kelch_b-propeller"/>
</dbReference>
<gene>
    <name evidence="6" type="ORF">J7T54_001635</name>
</gene>
<protein>
    <submittedName>
        <fullName evidence="6">Polarized growth protein-like protein</fullName>
    </submittedName>
</protein>
<keyword evidence="2" id="KW-0732">Signal</keyword>
<dbReference type="Pfam" id="PF20843">
    <property type="entry name" value="Rax2_3"/>
    <property type="match status" value="1"/>
</dbReference>
<feature type="transmembrane region" description="Helical" evidence="1">
    <location>
        <begin position="1156"/>
        <end position="1183"/>
    </location>
</feature>
<dbReference type="PANTHER" id="PTHR31778:SF2">
    <property type="entry name" value="BUD SITE SELECTION PROTEIN RAX2"/>
    <property type="match status" value="1"/>
</dbReference>
<sequence length="1229" mass="130469">MRIQRGPRYAAKRLGLGLTAFAAWAPLAANSLTFEPAPSANLDLSDLGRIGVAGDFNGISLYEYEGQNGRPPSRNGSESLLGMLPNGALTSIVSADASIRAMCTFTLSTGELQGVVIGGNFTSLDGIESTAAALYNPETGSISPLDGLKGEVNALYCDNDRDTVYVGGSFSGAASRNAIAWYADQGWTNLPFAGFNGPVEAISKSSSGHIIFGGSFTGLGNASTPREPDGQAINLSTANITAINSASDNGNPRDIVCAGGSEDAGTWLVQDNTPGFWEADFGFGFEPTKLRLWNARQDGRGTKTFRFLAFPINGIMNLTYIDPASGENRTCTSQCPLSDDADVEYQDFHFVNKVGMNRFQIAISEWYGSGAGLAGLELFQDDVFAYAVNDFNEPSCGGIEHPANATNTGPWRESPSLQSSSKYLTAELGDAASDSAKVVFVPNIIESGNYSVNMYTPGCAPDETCDRRGRVNVTGTMSSSRDDADFSSVLYQTNNYDKYDQIYFGYIEKTSESFKPTVTLSPFEGEDIDDQIIVAQRVGFLLINSTGGLNGLFDYDPSNAEVDPSDFADSPVNELGASFDEKTGVKTLVAHDDMMFVGGNFTSADHENIVAITSDDEVRNLNGGLNGQVLSMYSNDGQLYAGGDFTESQDDGSKSLEHVAVYNVEDDSWSPLGGGVNGRVQHVVPFQVNLTDDKTENAIAFTGSFTEINSFGDHNSMTVNGLAIWVPSEKNWLQNVGGSAPIYSGKLAASLLDIPDADPLYAGSISSAQVGANGAVTLNDNGLGQFPLILGYPAASSSSQNRRRDLFSKDSAAGVLTGTFFDDDDDFNLTILAGHFTVQPSEGETINNLVIIDANDEDSISGLGSDISADSSFITVEVSGKTLYAGGRVSGTVDNNEIGGIVAYNLESKAFGVQPPLITGANATVAAISARPDQDSEIFVGGSFTRAGALDCPGICLYNVESSQWIRPGSNVGGDVYSLMWSDKKTLIVGGDLQNTTGRVPLAVYKPDDEAWEPFPSADSVPGPVQVMTPGSSDSDQIWVAGVSTEDSSLFLMKYDGDAWQTAEHSLGSETVIRSLQVFSTTEGHDKNDLLNDKEVLMLTGSLQLPDFGMASAAIYNGTDFQPYAITTSSNGDPSMIAKIFSQKDNFFSSSGNNHMALGFVVLIGLAISLGIILLIVVAGIVLDRLRKRREGYTPAPTSMYDRGSGIIRVPPGELFQSLGRGRSGAPQV</sequence>
<reference evidence="6" key="2">
    <citation type="submission" date="2022-07" db="EMBL/GenBank/DDBJ databases">
        <authorList>
            <person name="Goncalves M.F.M."/>
            <person name="Hilario S."/>
            <person name="Van De Peer Y."/>
            <person name="Esteves A.C."/>
            <person name="Alves A."/>
        </authorList>
    </citation>
    <scope>NUCLEOTIDE SEQUENCE</scope>
    <source>
        <strain evidence="6">MUM 19.33</strain>
    </source>
</reference>
<dbReference type="Pfam" id="PF12768">
    <property type="entry name" value="Rax2"/>
    <property type="match status" value="1"/>
</dbReference>
<dbReference type="RefSeq" id="XP_051364615.1">
    <property type="nucleotide sequence ID" value="XM_051503652.1"/>
</dbReference>
<dbReference type="PANTHER" id="PTHR31778">
    <property type="entry name" value="BUD SITE SELECTION PROTEIN RAX2"/>
    <property type="match status" value="1"/>
</dbReference>
<dbReference type="InterPro" id="IPR024982">
    <property type="entry name" value="Rax2-like_C"/>
</dbReference>
<evidence type="ECO:0000259" key="3">
    <source>
        <dbReference type="Pfam" id="PF12768"/>
    </source>
</evidence>
<dbReference type="Gene3D" id="2.120.10.80">
    <property type="entry name" value="Kelch-type beta propeller"/>
    <property type="match status" value="1"/>
</dbReference>